<dbReference type="EMBL" id="CM017711">
    <property type="protein sequence ID" value="TYG47869.1"/>
    <property type="molecule type" value="Genomic_DNA"/>
</dbReference>
<accession>A0A5D2ATK7</accession>
<proteinExistence type="predicted"/>
<dbReference type="AlphaFoldDB" id="A0A5D2ATK7"/>
<evidence type="ECO:0000256" key="1">
    <source>
        <dbReference type="SAM" id="MobiDB-lite"/>
    </source>
</evidence>
<feature type="region of interest" description="Disordered" evidence="1">
    <location>
        <begin position="48"/>
        <end position="70"/>
    </location>
</feature>
<reference evidence="2 3" key="1">
    <citation type="submission" date="2019-06" db="EMBL/GenBank/DDBJ databases">
        <title>WGS assembly of Gossypium darwinii.</title>
        <authorList>
            <person name="Chen Z.J."/>
            <person name="Sreedasyam A."/>
            <person name="Ando A."/>
            <person name="Song Q."/>
            <person name="De L."/>
            <person name="Hulse-Kemp A."/>
            <person name="Ding M."/>
            <person name="Ye W."/>
            <person name="Kirkbride R."/>
            <person name="Jenkins J."/>
            <person name="Plott C."/>
            <person name="Lovell J."/>
            <person name="Lin Y.-M."/>
            <person name="Vaughn R."/>
            <person name="Liu B."/>
            <person name="Li W."/>
            <person name="Simpson S."/>
            <person name="Scheffler B."/>
            <person name="Saski C."/>
            <person name="Grover C."/>
            <person name="Hu G."/>
            <person name="Conover J."/>
            <person name="Carlson J."/>
            <person name="Shu S."/>
            <person name="Boston L."/>
            <person name="Williams M."/>
            <person name="Peterson D."/>
            <person name="Mcgee K."/>
            <person name="Jones D."/>
            <person name="Wendel J."/>
            <person name="Stelly D."/>
            <person name="Grimwood J."/>
            <person name="Schmutz J."/>
        </authorList>
    </citation>
    <scope>NUCLEOTIDE SEQUENCE [LARGE SCALE GENOMIC DNA]</scope>
    <source>
        <strain evidence="2">1808015.09</strain>
    </source>
</reference>
<evidence type="ECO:0000313" key="3">
    <source>
        <dbReference type="Proteomes" id="UP000323506"/>
    </source>
</evidence>
<name>A0A5D2ATK7_GOSDA</name>
<gene>
    <name evidence="2" type="ORF">ES288_D11G376800v1</name>
</gene>
<protein>
    <submittedName>
        <fullName evidence="2">Uncharacterized protein</fullName>
    </submittedName>
</protein>
<evidence type="ECO:0000313" key="2">
    <source>
        <dbReference type="EMBL" id="TYG47869.1"/>
    </source>
</evidence>
<dbReference type="Proteomes" id="UP000323506">
    <property type="component" value="Chromosome D11"/>
</dbReference>
<feature type="compositionally biased region" description="Basic and acidic residues" evidence="1">
    <location>
        <begin position="59"/>
        <end position="70"/>
    </location>
</feature>
<organism evidence="2 3">
    <name type="scientific">Gossypium darwinii</name>
    <name type="common">Darwin's cotton</name>
    <name type="synonym">Gossypium barbadense var. darwinii</name>
    <dbReference type="NCBI Taxonomy" id="34276"/>
    <lineage>
        <taxon>Eukaryota</taxon>
        <taxon>Viridiplantae</taxon>
        <taxon>Streptophyta</taxon>
        <taxon>Embryophyta</taxon>
        <taxon>Tracheophyta</taxon>
        <taxon>Spermatophyta</taxon>
        <taxon>Magnoliopsida</taxon>
        <taxon>eudicotyledons</taxon>
        <taxon>Gunneridae</taxon>
        <taxon>Pentapetalae</taxon>
        <taxon>rosids</taxon>
        <taxon>malvids</taxon>
        <taxon>Malvales</taxon>
        <taxon>Malvaceae</taxon>
        <taxon>Malvoideae</taxon>
        <taxon>Gossypium</taxon>
    </lineage>
</organism>
<sequence>MRRSDAREFSDLVNRRLTPITTEQTTIPISIFVLCRYMVVQRRGRMRTEARVSGSGAHARAEADRGLMAC</sequence>
<keyword evidence="3" id="KW-1185">Reference proteome</keyword>